<dbReference type="PANTHER" id="PTHR11669:SF8">
    <property type="entry name" value="DNA POLYMERASE III SUBUNIT DELTA"/>
    <property type="match status" value="1"/>
</dbReference>
<dbReference type="RefSeq" id="WP_212725181.1">
    <property type="nucleotide sequence ID" value="NZ_CP071250.1"/>
</dbReference>
<dbReference type="GO" id="GO:0006261">
    <property type="term" value="P:DNA-templated DNA replication"/>
    <property type="evidence" value="ECO:0007669"/>
    <property type="project" value="TreeGrafter"/>
</dbReference>
<dbReference type="EC" id="2.7.7.7" evidence="1"/>
<dbReference type="GO" id="GO:0008408">
    <property type="term" value="F:3'-5' exonuclease activity"/>
    <property type="evidence" value="ECO:0007669"/>
    <property type="project" value="InterPro"/>
</dbReference>
<dbReference type="SUPFAM" id="SSF52540">
    <property type="entry name" value="P-loop containing nucleoside triphosphate hydrolases"/>
    <property type="match status" value="1"/>
</dbReference>
<dbReference type="PANTHER" id="PTHR11669">
    <property type="entry name" value="REPLICATION FACTOR C / DNA POLYMERASE III GAMMA-TAU SUBUNIT"/>
    <property type="match status" value="1"/>
</dbReference>
<dbReference type="GO" id="GO:0003887">
    <property type="term" value="F:DNA-directed DNA polymerase activity"/>
    <property type="evidence" value="ECO:0007669"/>
    <property type="project" value="UniProtKB-EC"/>
</dbReference>
<dbReference type="AlphaFoldDB" id="A0A9Q9FFG2"/>
<dbReference type="InterPro" id="IPR027417">
    <property type="entry name" value="P-loop_NTPase"/>
</dbReference>
<dbReference type="EMBL" id="CP071250">
    <property type="protein sequence ID" value="UUF08547.1"/>
    <property type="molecule type" value="Genomic_DNA"/>
</dbReference>
<reference evidence="1" key="1">
    <citation type="submission" date="2021-03" db="EMBL/GenBank/DDBJ databases">
        <title>Comparative Genomics and Metabolomics in the genus Turicibacter.</title>
        <authorList>
            <person name="Maki J."/>
            <person name="Looft T."/>
        </authorList>
    </citation>
    <scope>NUCLEOTIDE SEQUENCE</scope>
    <source>
        <strain evidence="1">ISU324</strain>
    </source>
</reference>
<organism evidence="1 2">
    <name type="scientific">Turicibacter bilis</name>
    <dbReference type="NCBI Taxonomy" id="2735723"/>
    <lineage>
        <taxon>Bacteria</taxon>
        <taxon>Bacillati</taxon>
        <taxon>Bacillota</taxon>
        <taxon>Erysipelotrichia</taxon>
        <taxon>Erysipelotrichales</taxon>
        <taxon>Turicibacteraceae</taxon>
        <taxon>Turicibacter</taxon>
    </lineage>
</organism>
<dbReference type="Proteomes" id="UP001058072">
    <property type="component" value="Chromosome"/>
</dbReference>
<keyword evidence="1" id="KW-0808">Transferase</keyword>
<name>A0A9Q9FFG2_9FIRM</name>
<dbReference type="NCBIfam" id="TIGR00678">
    <property type="entry name" value="holB"/>
    <property type="match status" value="1"/>
</dbReference>
<dbReference type="Pfam" id="PF13177">
    <property type="entry name" value="DNA_pol3_delta2"/>
    <property type="match status" value="1"/>
</dbReference>
<gene>
    <name evidence="1" type="primary">holB</name>
    <name evidence="1" type="ORF">J0J70_00420</name>
</gene>
<evidence type="ECO:0000313" key="2">
    <source>
        <dbReference type="Proteomes" id="UP001058072"/>
    </source>
</evidence>
<sequence length="326" mass="37195">MRGWEKVSDRQSEVVRFLVNSYHKNRLVHAYILEGAKGVGKLFVAKNFAKMLLCESEDKICGTCRSCQMIENEGHVNVYVIRPEGNSIKKEQIQTLQSEFSKMAAENSAKVYIIEDADKMSVSAANSLLKFLEEPMKNTYALLLTENKQMLLPTIRSRAVVLSFKSLPHEELIKQYCEAGVNQYAAIVASLTQNLDEGIKLAESERLASLIDFVLKTEDCFVKTKLDPSILFMQHQDLFKEKDSQLLYLKLFMIYYEDVLRMKLGKTEQLAFRLYPSSLSTSEQANTTTSCLNKLRALLEAEKRLMANANVMLCFDQLFLEMRGGF</sequence>
<accession>A0A9Q9FFG2</accession>
<proteinExistence type="predicted"/>
<evidence type="ECO:0000313" key="1">
    <source>
        <dbReference type="EMBL" id="UUF08547.1"/>
    </source>
</evidence>
<protein>
    <submittedName>
        <fullName evidence="1">DNA polymerase III subunit delta</fullName>
        <ecNumber evidence="1">2.7.7.7</ecNumber>
    </submittedName>
</protein>
<keyword evidence="1" id="KW-0548">Nucleotidyltransferase</keyword>
<dbReference type="InterPro" id="IPR004622">
    <property type="entry name" value="DNA_pol_HolB"/>
</dbReference>
<dbReference type="InterPro" id="IPR050238">
    <property type="entry name" value="DNA_Rep/Repair_Clamp_Loader"/>
</dbReference>
<dbReference type="Gene3D" id="3.40.50.300">
    <property type="entry name" value="P-loop containing nucleotide triphosphate hydrolases"/>
    <property type="match status" value="1"/>
</dbReference>